<feature type="non-terminal residue" evidence="2">
    <location>
        <position position="1"/>
    </location>
</feature>
<protein>
    <submittedName>
        <fullName evidence="2">Uncharacterized protein</fullName>
    </submittedName>
</protein>
<dbReference type="Proteomes" id="UP001206925">
    <property type="component" value="Unassembled WGS sequence"/>
</dbReference>
<dbReference type="PANTHER" id="PTHR45865:SF1">
    <property type="entry name" value="E3 UBIQUITIN-PROTEIN LIGASE SHPRH"/>
    <property type="match status" value="1"/>
</dbReference>
<evidence type="ECO:0000313" key="3">
    <source>
        <dbReference type="Proteomes" id="UP001206925"/>
    </source>
</evidence>
<dbReference type="PANTHER" id="PTHR45865">
    <property type="entry name" value="E3 UBIQUITIN-PROTEIN LIGASE SHPRH FAMILY MEMBER"/>
    <property type="match status" value="1"/>
</dbReference>
<proteinExistence type="predicted"/>
<sequence length="302" mass="34655">MGRRKQIRPRRAGGGDSGSVSKEESCDPNASEALENESSGDEKPFYIEVDRSNWGSEEHYDIAEVVLINLNVCEEFHVQKSEEQCSWDDDKYKLRFRLRNVNDLIARSRMKVKQKLGHWHWANISASDIYLEFIEKRESLDTDAHVMVTGNFDEPSEGVSGLVHLVDMRYLTLRPVGSTFSGSLPSIKLRVEIQKYTFEACESLLEDARRSPWQKSMMNVMAWLRPEVMTSEARYGYKMPADMAVGLEPDEESVVSRKQARFDVSGFYEAIKPSKDSPMLTVDGLPDLLPELRPYQRRAAFW</sequence>
<dbReference type="EMBL" id="JAMZMK010006388">
    <property type="protein sequence ID" value="KAI7749311.1"/>
    <property type="molecule type" value="Genomic_DNA"/>
</dbReference>
<organism evidence="2 3">
    <name type="scientific">Ambrosia artemisiifolia</name>
    <name type="common">Common ragweed</name>
    <dbReference type="NCBI Taxonomy" id="4212"/>
    <lineage>
        <taxon>Eukaryota</taxon>
        <taxon>Viridiplantae</taxon>
        <taxon>Streptophyta</taxon>
        <taxon>Embryophyta</taxon>
        <taxon>Tracheophyta</taxon>
        <taxon>Spermatophyta</taxon>
        <taxon>Magnoliopsida</taxon>
        <taxon>eudicotyledons</taxon>
        <taxon>Gunneridae</taxon>
        <taxon>Pentapetalae</taxon>
        <taxon>asterids</taxon>
        <taxon>campanulids</taxon>
        <taxon>Asterales</taxon>
        <taxon>Asteraceae</taxon>
        <taxon>Asteroideae</taxon>
        <taxon>Heliantheae alliance</taxon>
        <taxon>Heliantheae</taxon>
        <taxon>Ambrosia</taxon>
    </lineage>
</organism>
<feature type="compositionally biased region" description="Basic residues" evidence="1">
    <location>
        <begin position="1"/>
        <end position="11"/>
    </location>
</feature>
<accession>A0AAD5CW26</accession>
<evidence type="ECO:0000256" key="1">
    <source>
        <dbReference type="SAM" id="MobiDB-lite"/>
    </source>
</evidence>
<reference evidence="2" key="1">
    <citation type="submission" date="2022-06" db="EMBL/GenBank/DDBJ databases">
        <title>Uncovering the hologenomic basis of an extraordinary plant invasion.</title>
        <authorList>
            <person name="Bieker V.C."/>
            <person name="Martin M.D."/>
            <person name="Gilbert T."/>
            <person name="Hodgins K."/>
            <person name="Battlay P."/>
            <person name="Petersen B."/>
            <person name="Wilson J."/>
        </authorList>
    </citation>
    <scope>NUCLEOTIDE SEQUENCE</scope>
    <source>
        <strain evidence="2">AA19_3_7</strain>
        <tissue evidence="2">Leaf</tissue>
    </source>
</reference>
<evidence type="ECO:0000313" key="2">
    <source>
        <dbReference type="EMBL" id="KAI7749311.1"/>
    </source>
</evidence>
<name>A0AAD5CW26_AMBAR</name>
<gene>
    <name evidence="2" type="ORF">M8C21_023646</name>
</gene>
<comment type="caution">
    <text evidence="2">The sequence shown here is derived from an EMBL/GenBank/DDBJ whole genome shotgun (WGS) entry which is preliminary data.</text>
</comment>
<keyword evidence="3" id="KW-1185">Reference proteome</keyword>
<feature type="region of interest" description="Disordered" evidence="1">
    <location>
        <begin position="1"/>
        <end position="41"/>
    </location>
</feature>
<dbReference type="InterPro" id="IPR052583">
    <property type="entry name" value="ATP-helicase/E3_Ub-Ligase"/>
</dbReference>
<dbReference type="AlphaFoldDB" id="A0AAD5CW26"/>